<sequence>MTILMFRLQTWLPRVPFANTWHTINMQWSTETGSLDSHCSPISGTSHGSAYLSHLHRRSSKVDAFFQSTKLSFITVHAIGKGAAENITPQSEFVATALTLARLASPVATEKFSEKLQEDPQLSLLAISHTRTSRTCIQECDLLGMPYP</sequence>
<keyword evidence="2" id="KW-1185">Reference proteome</keyword>
<dbReference type="EMBL" id="JAUUTY010000006">
    <property type="protein sequence ID" value="KAK1617790.1"/>
    <property type="molecule type" value="Genomic_DNA"/>
</dbReference>
<accession>A0AAD8RA90</accession>
<protein>
    <submittedName>
        <fullName evidence="1">Uncharacterized protein</fullName>
    </submittedName>
</protein>
<dbReference type="Proteomes" id="UP001231189">
    <property type="component" value="Unassembled WGS sequence"/>
</dbReference>
<evidence type="ECO:0000313" key="2">
    <source>
        <dbReference type="Proteomes" id="UP001231189"/>
    </source>
</evidence>
<gene>
    <name evidence="1" type="ORF">QYE76_023307</name>
</gene>
<dbReference type="AlphaFoldDB" id="A0AAD8RA90"/>
<evidence type="ECO:0000313" key="1">
    <source>
        <dbReference type="EMBL" id="KAK1617790.1"/>
    </source>
</evidence>
<organism evidence="1 2">
    <name type="scientific">Lolium multiflorum</name>
    <name type="common">Italian ryegrass</name>
    <name type="synonym">Lolium perenne subsp. multiflorum</name>
    <dbReference type="NCBI Taxonomy" id="4521"/>
    <lineage>
        <taxon>Eukaryota</taxon>
        <taxon>Viridiplantae</taxon>
        <taxon>Streptophyta</taxon>
        <taxon>Embryophyta</taxon>
        <taxon>Tracheophyta</taxon>
        <taxon>Spermatophyta</taxon>
        <taxon>Magnoliopsida</taxon>
        <taxon>Liliopsida</taxon>
        <taxon>Poales</taxon>
        <taxon>Poaceae</taxon>
        <taxon>BOP clade</taxon>
        <taxon>Pooideae</taxon>
        <taxon>Poodae</taxon>
        <taxon>Poeae</taxon>
        <taxon>Poeae Chloroplast Group 2 (Poeae type)</taxon>
        <taxon>Loliodinae</taxon>
        <taxon>Loliinae</taxon>
        <taxon>Lolium</taxon>
    </lineage>
</organism>
<name>A0AAD8RA90_LOLMU</name>
<comment type="caution">
    <text evidence="1">The sequence shown here is derived from an EMBL/GenBank/DDBJ whole genome shotgun (WGS) entry which is preliminary data.</text>
</comment>
<reference evidence="1" key="1">
    <citation type="submission" date="2023-07" db="EMBL/GenBank/DDBJ databases">
        <title>A chromosome-level genome assembly of Lolium multiflorum.</title>
        <authorList>
            <person name="Chen Y."/>
            <person name="Copetti D."/>
            <person name="Kolliker R."/>
            <person name="Studer B."/>
        </authorList>
    </citation>
    <scope>NUCLEOTIDE SEQUENCE</scope>
    <source>
        <strain evidence="1">02402/16</strain>
        <tissue evidence="1">Leaf</tissue>
    </source>
</reference>
<proteinExistence type="predicted"/>